<comment type="subcellular location">
    <subcellularLocation>
        <location evidence="1">Cell membrane</location>
        <topology evidence="1">Multi-pass membrane protein</topology>
    </subcellularLocation>
</comment>
<dbReference type="GO" id="GO:0005886">
    <property type="term" value="C:plasma membrane"/>
    <property type="evidence" value="ECO:0007669"/>
    <property type="project" value="UniProtKB-SubCell"/>
</dbReference>
<dbReference type="AlphaFoldDB" id="A0A2G8RG21"/>
<keyword evidence="8" id="KW-1185">Reference proteome</keyword>
<evidence type="ECO:0000256" key="6">
    <source>
        <dbReference type="SAM" id="Phobius"/>
    </source>
</evidence>
<evidence type="ECO:0000256" key="3">
    <source>
        <dbReference type="ARBA" id="ARBA00022692"/>
    </source>
</evidence>
<evidence type="ECO:0008006" key="9">
    <source>
        <dbReference type="Google" id="ProtNLM"/>
    </source>
</evidence>
<accession>A0A2G8RG21</accession>
<evidence type="ECO:0000256" key="2">
    <source>
        <dbReference type="ARBA" id="ARBA00022475"/>
    </source>
</evidence>
<feature type="transmembrane region" description="Helical" evidence="6">
    <location>
        <begin position="253"/>
        <end position="269"/>
    </location>
</feature>
<organism evidence="7 8">
    <name type="scientific">Puniceibacterium antarcticum</name>
    <dbReference type="NCBI Taxonomy" id="1206336"/>
    <lineage>
        <taxon>Bacteria</taxon>
        <taxon>Pseudomonadati</taxon>
        <taxon>Pseudomonadota</taxon>
        <taxon>Alphaproteobacteria</taxon>
        <taxon>Rhodobacterales</taxon>
        <taxon>Paracoccaceae</taxon>
        <taxon>Puniceibacterium</taxon>
    </lineage>
</organism>
<protein>
    <recommendedName>
        <fullName evidence="9">ABC transporter permease</fullName>
    </recommendedName>
</protein>
<feature type="transmembrane region" description="Helical" evidence="6">
    <location>
        <begin position="299"/>
        <end position="319"/>
    </location>
</feature>
<comment type="caution">
    <text evidence="7">The sequence shown here is derived from an EMBL/GenBank/DDBJ whole genome shotgun (WGS) entry which is preliminary data.</text>
</comment>
<gene>
    <name evidence="7" type="ORF">P775_11615</name>
</gene>
<feature type="transmembrane region" description="Helical" evidence="6">
    <location>
        <begin position="102"/>
        <end position="124"/>
    </location>
</feature>
<name>A0A2G8RG21_9RHOB</name>
<feature type="transmembrane region" description="Helical" evidence="6">
    <location>
        <begin position="221"/>
        <end position="241"/>
    </location>
</feature>
<evidence type="ECO:0000256" key="1">
    <source>
        <dbReference type="ARBA" id="ARBA00004651"/>
    </source>
</evidence>
<evidence type="ECO:0000313" key="8">
    <source>
        <dbReference type="Proteomes" id="UP000231259"/>
    </source>
</evidence>
<dbReference type="InterPro" id="IPR001851">
    <property type="entry name" value="ABC_transp_permease"/>
</dbReference>
<keyword evidence="4 6" id="KW-1133">Transmembrane helix</keyword>
<dbReference type="RefSeq" id="WP_218967665.1">
    <property type="nucleotide sequence ID" value="NZ_AWWI01000069.1"/>
</dbReference>
<keyword evidence="5 6" id="KW-0472">Membrane</keyword>
<dbReference type="GO" id="GO:0022857">
    <property type="term" value="F:transmembrane transporter activity"/>
    <property type="evidence" value="ECO:0007669"/>
    <property type="project" value="InterPro"/>
</dbReference>
<evidence type="ECO:0000256" key="5">
    <source>
        <dbReference type="ARBA" id="ARBA00023136"/>
    </source>
</evidence>
<feature type="transmembrane region" description="Helical" evidence="6">
    <location>
        <begin position="170"/>
        <end position="190"/>
    </location>
</feature>
<proteinExistence type="predicted"/>
<dbReference type="PANTHER" id="PTHR32196">
    <property type="entry name" value="ABC TRANSPORTER PERMEASE PROTEIN YPHD-RELATED-RELATED"/>
    <property type="match status" value="1"/>
</dbReference>
<dbReference type="CDD" id="cd06579">
    <property type="entry name" value="TM_PBP1_transp_AraH_like"/>
    <property type="match status" value="1"/>
</dbReference>
<sequence>MTHTGNMTAPPTGATSIPLARGFVTVVASTLVLLMLCMIFAPSAVSYGGLAGSLPFAAVIAIVGLGQMLVVQQGGFDLSLSGGVSLAVVLVTHLPSGNNAELLPAVLIAMGLAVVTGLANGFLVGFMRLNAIVATIGMNALLYGVVFAVSGGVPRTTTPLLAQIAGGKTFGIPHAVLFALAILVIVTFVMKKTAQGRRFEVIGASPLAAQAAGLRVRLYQAMAYVLAQLHYCVAGIMIAGITREPTAFQGDALLLPSVAVVVLAGTSLLGGRGFPISTVIAAFFLNQLSQFALSVGVPFSAQTIIQALALVFGIGVYSIQWRRQKTIKETSKMGDTDNAA</sequence>
<keyword evidence="2" id="KW-1003">Cell membrane</keyword>
<evidence type="ECO:0000256" key="4">
    <source>
        <dbReference type="ARBA" id="ARBA00022989"/>
    </source>
</evidence>
<keyword evidence="3 6" id="KW-0812">Transmembrane</keyword>
<feature type="transmembrane region" description="Helical" evidence="6">
    <location>
        <begin position="47"/>
        <end position="71"/>
    </location>
</feature>
<dbReference type="Pfam" id="PF02653">
    <property type="entry name" value="BPD_transp_2"/>
    <property type="match status" value="1"/>
</dbReference>
<dbReference type="PANTHER" id="PTHR32196:SF72">
    <property type="entry name" value="RIBOSE IMPORT PERMEASE PROTEIN RBSC"/>
    <property type="match status" value="1"/>
</dbReference>
<feature type="transmembrane region" description="Helical" evidence="6">
    <location>
        <begin position="131"/>
        <end position="150"/>
    </location>
</feature>
<reference evidence="7 8" key="1">
    <citation type="submission" date="2013-09" db="EMBL/GenBank/DDBJ databases">
        <title>Genome sequencing of Phaeobacter antarcticus sp. nov. SM1211.</title>
        <authorList>
            <person name="Zhang X.-Y."/>
            <person name="Liu C."/>
            <person name="Chen X.-L."/>
            <person name="Xie B.-B."/>
            <person name="Qin Q.-L."/>
            <person name="Rong J.-C."/>
            <person name="Zhang Y.-Z."/>
        </authorList>
    </citation>
    <scope>NUCLEOTIDE SEQUENCE [LARGE SCALE GENOMIC DNA]</scope>
    <source>
        <strain evidence="7 8">SM1211</strain>
    </source>
</reference>
<evidence type="ECO:0000313" key="7">
    <source>
        <dbReference type="EMBL" id="PIL20028.1"/>
    </source>
</evidence>
<feature type="transmembrane region" description="Helical" evidence="6">
    <location>
        <begin position="276"/>
        <end position="293"/>
    </location>
</feature>
<dbReference type="EMBL" id="AWWI01000069">
    <property type="protein sequence ID" value="PIL20028.1"/>
    <property type="molecule type" value="Genomic_DNA"/>
</dbReference>
<dbReference type="Proteomes" id="UP000231259">
    <property type="component" value="Unassembled WGS sequence"/>
</dbReference>
<feature type="transmembrane region" description="Helical" evidence="6">
    <location>
        <begin position="20"/>
        <end position="41"/>
    </location>
</feature>